<organism evidence="1 2">
    <name type="scientific">Eragrostis curvula</name>
    <name type="common">weeping love grass</name>
    <dbReference type="NCBI Taxonomy" id="38414"/>
    <lineage>
        <taxon>Eukaryota</taxon>
        <taxon>Viridiplantae</taxon>
        <taxon>Streptophyta</taxon>
        <taxon>Embryophyta</taxon>
        <taxon>Tracheophyta</taxon>
        <taxon>Spermatophyta</taxon>
        <taxon>Magnoliopsida</taxon>
        <taxon>Liliopsida</taxon>
        <taxon>Poales</taxon>
        <taxon>Poaceae</taxon>
        <taxon>PACMAD clade</taxon>
        <taxon>Chloridoideae</taxon>
        <taxon>Eragrostideae</taxon>
        <taxon>Eragrostidinae</taxon>
        <taxon>Eragrostis</taxon>
    </lineage>
</organism>
<dbReference type="Gramene" id="TVU51311">
    <property type="protein sequence ID" value="TVU51311"/>
    <property type="gene ID" value="EJB05_02726"/>
</dbReference>
<dbReference type="Proteomes" id="UP000324897">
    <property type="component" value="Chromosome 6"/>
</dbReference>
<accession>A0A5J9WT95</accession>
<dbReference type="OrthoDB" id="191139at2759"/>
<protein>
    <submittedName>
        <fullName evidence="1">Uncharacterized protein</fullName>
    </submittedName>
</protein>
<comment type="caution">
    <text evidence="1">The sequence shown here is derived from an EMBL/GenBank/DDBJ whole genome shotgun (WGS) entry which is preliminary data.</text>
</comment>
<feature type="non-terminal residue" evidence="1">
    <location>
        <position position="1"/>
    </location>
</feature>
<name>A0A5J9WT95_9POAL</name>
<keyword evidence="2" id="KW-1185">Reference proteome</keyword>
<dbReference type="EMBL" id="RWGY01000002">
    <property type="protein sequence ID" value="TVU51311.1"/>
    <property type="molecule type" value="Genomic_DNA"/>
</dbReference>
<proteinExistence type="predicted"/>
<gene>
    <name evidence="1" type="ORF">EJB05_02726</name>
</gene>
<dbReference type="AlphaFoldDB" id="A0A5J9WT95"/>
<evidence type="ECO:0000313" key="1">
    <source>
        <dbReference type="EMBL" id="TVU51311.1"/>
    </source>
</evidence>
<sequence length="151" mass="16439">MDAFFVDRVMPTRHLFFYECPVVSPFSCVVRSLRPCLPSCSVAHASTVKHRRDAGDRGGDGAGAGQKRGAWVIIPTHGLKAAEDMHARIRAECPTADILVLPLDRAFADRFLELGLPLRFTSTSRVLGGTASGLPSSPSRYYYTAWPSTTA</sequence>
<reference evidence="1 2" key="1">
    <citation type="journal article" date="2019" name="Sci. Rep.">
        <title>A high-quality genome of Eragrostis curvula grass provides insights into Poaceae evolution and supports new strategies to enhance forage quality.</title>
        <authorList>
            <person name="Carballo J."/>
            <person name="Santos B.A.C.M."/>
            <person name="Zappacosta D."/>
            <person name="Garbus I."/>
            <person name="Selva J.P."/>
            <person name="Gallo C.A."/>
            <person name="Diaz A."/>
            <person name="Albertini E."/>
            <person name="Caccamo M."/>
            <person name="Echenique V."/>
        </authorList>
    </citation>
    <scope>NUCLEOTIDE SEQUENCE [LARGE SCALE GENOMIC DNA]</scope>
    <source>
        <strain evidence="2">cv. Victoria</strain>
        <tissue evidence="1">Leaf</tissue>
    </source>
</reference>
<evidence type="ECO:0000313" key="2">
    <source>
        <dbReference type="Proteomes" id="UP000324897"/>
    </source>
</evidence>